<dbReference type="OMA" id="ITIRHAI"/>
<dbReference type="InterPro" id="IPR015421">
    <property type="entry name" value="PyrdxlP-dep_Trfase_major"/>
</dbReference>
<evidence type="ECO:0000256" key="7">
    <source>
        <dbReference type="ARBA" id="ARBA00022898"/>
    </source>
</evidence>
<dbReference type="OrthoDB" id="3168162at2759"/>
<comment type="cofactor">
    <cofactor evidence="1">
        <name>pyridoxal 5'-phosphate</name>
        <dbReference type="ChEBI" id="CHEBI:597326"/>
    </cofactor>
</comment>
<comment type="pathway">
    <text evidence="3">Sphingolipid metabolism.</text>
</comment>
<evidence type="ECO:0000256" key="5">
    <source>
        <dbReference type="ARBA" id="ARBA00013220"/>
    </source>
</evidence>
<evidence type="ECO:0000256" key="9">
    <source>
        <dbReference type="ARBA" id="ARBA00023098"/>
    </source>
</evidence>
<keyword evidence="9" id="KW-0443">Lipid metabolism</keyword>
<keyword evidence="14" id="KW-0472">Membrane</keyword>
<keyword evidence="6" id="KW-0808">Transferase</keyword>
<keyword evidence="10" id="KW-0012">Acyltransferase</keyword>
<organism evidence="16 17">
    <name type="scientific">Dermatophagoides pteronyssinus</name>
    <name type="common">European house dust mite</name>
    <dbReference type="NCBI Taxonomy" id="6956"/>
    <lineage>
        <taxon>Eukaryota</taxon>
        <taxon>Metazoa</taxon>
        <taxon>Ecdysozoa</taxon>
        <taxon>Arthropoda</taxon>
        <taxon>Chelicerata</taxon>
        <taxon>Arachnida</taxon>
        <taxon>Acari</taxon>
        <taxon>Acariformes</taxon>
        <taxon>Sarcoptiformes</taxon>
        <taxon>Astigmata</taxon>
        <taxon>Psoroptidia</taxon>
        <taxon>Analgoidea</taxon>
        <taxon>Pyroglyphidae</taxon>
        <taxon>Dermatophagoidinae</taxon>
        <taxon>Dermatophagoides</taxon>
    </lineage>
</organism>
<evidence type="ECO:0000256" key="1">
    <source>
        <dbReference type="ARBA" id="ARBA00001933"/>
    </source>
</evidence>
<dbReference type="GO" id="GO:0030170">
    <property type="term" value="F:pyridoxal phosphate binding"/>
    <property type="evidence" value="ECO:0007669"/>
    <property type="project" value="InterPro"/>
</dbReference>
<dbReference type="InterPro" id="IPR015422">
    <property type="entry name" value="PyrdxlP-dep_Trfase_small"/>
</dbReference>
<dbReference type="GO" id="GO:0016020">
    <property type="term" value="C:membrane"/>
    <property type="evidence" value="ECO:0007669"/>
    <property type="project" value="GOC"/>
</dbReference>
<dbReference type="AlphaFoldDB" id="A0A6P6XTM3"/>
<dbReference type="FunCoup" id="A0A6P6XTM3">
    <property type="interactions" value="1869"/>
</dbReference>
<comment type="pathway">
    <text evidence="2">Lipid metabolism; sphingolipid metabolism.</text>
</comment>
<evidence type="ECO:0000256" key="6">
    <source>
        <dbReference type="ARBA" id="ARBA00022679"/>
    </source>
</evidence>
<reference evidence="17" key="1">
    <citation type="submission" date="2025-08" db="UniProtKB">
        <authorList>
            <consortium name="RefSeq"/>
        </authorList>
    </citation>
    <scope>IDENTIFICATION</scope>
    <source>
        <strain evidence="17">Airmid</strain>
    </source>
</reference>
<dbReference type="CTD" id="36448"/>
<keyword evidence="16" id="KW-1185">Reference proteome</keyword>
<dbReference type="InterPro" id="IPR004839">
    <property type="entry name" value="Aminotransferase_I/II_large"/>
</dbReference>
<evidence type="ECO:0000256" key="2">
    <source>
        <dbReference type="ARBA" id="ARBA00004760"/>
    </source>
</evidence>
<evidence type="ECO:0000256" key="13">
    <source>
        <dbReference type="ARBA" id="ARBA00042649"/>
    </source>
</evidence>
<dbReference type="GO" id="GO:0005783">
    <property type="term" value="C:endoplasmic reticulum"/>
    <property type="evidence" value="ECO:0007669"/>
    <property type="project" value="TreeGrafter"/>
</dbReference>
<keyword evidence="14" id="KW-0812">Transmembrane</keyword>
<dbReference type="KEGG" id="dpte:113789856"/>
<evidence type="ECO:0000313" key="16">
    <source>
        <dbReference type="Proteomes" id="UP000515146"/>
    </source>
</evidence>
<dbReference type="PANTHER" id="PTHR13693">
    <property type="entry name" value="CLASS II AMINOTRANSFERASE/8-AMINO-7-OXONONANOATE SYNTHASE"/>
    <property type="match status" value="1"/>
</dbReference>
<feature type="transmembrane region" description="Helical" evidence="14">
    <location>
        <begin position="18"/>
        <end position="35"/>
    </location>
</feature>
<evidence type="ECO:0000256" key="3">
    <source>
        <dbReference type="ARBA" id="ARBA00004991"/>
    </source>
</evidence>
<name>A0A6P6XTM3_DERPT</name>
<protein>
    <recommendedName>
        <fullName evidence="11">Serine palmitoyltransferase 1</fullName>
        <ecNumber evidence="5">2.3.1.50</ecNumber>
    </recommendedName>
    <alternativeName>
        <fullName evidence="12">Long chain base biosynthesis protein 1</fullName>
    </alternativeName>
    <alternativeName>
        <fullName evidence="13">Serine-palmitoyl-CoA transferase 1</fullName>
    </alternativeName>
</protein>
<accession>A0A6P6XTM3</accession>
<gene>
    <name evidence="17" type="primary">LOC113789856</name>
</gene>
<proteinExistence type="inferred from homology"/>
<evidence type="ECO:0000256" key="8">
    <source>
        <dbReference type="ARBA" id="ARBA00022919"/>
    </source>
</evidence>
<dbReference type="Pfam" id="PF00155">
    <property type="entry name" value="Aminotran_1_2"/>
    <property type="match status" value="1"/>
</dbReference>
<evidence type="ECO:0000256" key="12">
    <source>
        <dbReference type="ARBA" id="ARBA00041765"/>
    </source>
</evidence>
<dbReference type="Gene3D" id="3.90.1150.10">
    <property type="entry name" value="Aspartate Aminotransferase, domain 1"/>
    <property type="match status" value="1"/>
</dbReference>
<dbReference type="InParanoid" id="A0A6P6XTM3"/>
<dbReference type="PANTHER" id="PTHR13693:SF2">
    <property type="entry name" value="SERINE PALMITOYLTRANSFERASE 1"/>
    <property type="match status" value="1"/>
</dbReference>
<dbReference type="FunFam" id="3.40.640.10:FF:000049">
    <property type="entry name" value="serine palmitoyltransferase 1 isoform X1"/>
    <property type="match status" value="1"/>
</dbReference>
<dbReference type="GO" id="GO:0046513">
    <property type="term" value="P:ceramide biosynthetic process"/>
    <property type="evidence" value="ECO:0007669"/>
    <property type="project" value="TreeGrafter"/>
</dbReference>
<dbReference type="Proteomes" id="UP000515146">
    <property type="component" value="Unplaced"/>
</dbReference>
<evidence type="ECO:0000256" key="14">
    <source>
        <dbReference type="SAM" id="Phobius"/>
    </source>
</evidence>
<keyword evidence="8" id="KW-0746">Sphingolipid metabolism</keyword>
<dbReference type="InterPro" id="IPR050087">
    <property type="entry name" value="AON_synthase_class-II"/>
</dbReference>
<dbReference type="RefSeq" id="XP_027195249.1">
    <property type="nucleotide sequence ID" value="XM_027339448.1"/>
</dbReference>
<evidence type="ECO:0000256" key="4">
    <source>
        <dbReference type="ARBA" id="ARBA00008392"/>
    </source>
</evidence>
<feature type="domain" description="Aminotransferase class I/classII large" evidence="15">
    <location>
        <begin position="96"/>
        <end position="374"/>
    </location>
</feature>
<evidence type="ECO:0000259" key="15">
    <source>
        <dbReference type="Pfam" id="PF00155"/>
    </source>
</evidence>
<dbReference type="Gene3D" id="3.40.640.10">
    <property type="entry name" value="Type I PLP-dependent aspartate aminotransferase-like (Major domain)"/>
    <property type="match status" value="1"/>
</dbReference>
<sequence length="520" mass="59454">MLMPCIATLQQLLESTRFFLVIHALAIAIGIWYWFRYRSNSKRRHQNRQLTPEELEKIQSWQPEPLVPYYDHSHFALNPKIISSMYGKYLIVNDKKCLNLATHNYLGLAEDRDCIDEAVKAVKKYGVGSCGPRGFFGTVDIHLTLEQEIARFMQTEEAILYSYGYAAISSAIPAYSKSNDIIFVDEAVNFAIQQGLIASRSRIKFFKHNDTKDLERLLDDQSEWDLKNPKEAKRISRFMIVEGLYINTGNICPLAEIIRLKRKHKVRLFIDDTCSFGVLGKHGRGIVEHSGCSLDDVDMIAASLEYACASYGGFCTGTIFVIDHQRLSGLGYCFSASLPPLQAAYALKAIEKIQKTPELLVQLRNNCVRIDELLRSHQSLITINGLDISPIKHLRFTRTIDEWLNDKRCPDYDDQINNLMTNPSSNDKISISHKLDTMRLEKVVDCAYNRGYGLTVARYLEHAEYKLQNPSIRLIINSLLTGQELESISIMLIETFEEVEKIFFNGKFFNISSDDEQTNK</sequence>
<dbReference type="GO" id="GO:0004758">
    <property type="term" value="F:serine C-palmitoyltransferase activity"/>
    <property type="evidence" value="ECO:0007669"/>
    <property type="project" value="UniProtKB-EC"/>
</dbReference>
<comment type="similarity">
    <text evidence="4">Belongs to the class-II pyridoxal-phosphate-dependent aminotransferase family.</text>
</comment>
<dbReference type="EC" id="2.3.1.50" evidence="5"/>
<keyword evidence="14" id="KW-1133">Transmembrane helix</keyword>
<evidence type="ECO:0000313" key="17">
    <source>
        <dbReference type="RefSeq" id="XP_027195249.1"/>
    </source>
</evidence>
<keyword evidence="7" id="KW-0663">Pyridoxal phosphate</keyword>
<dbReference type="SUPFAM" id="SSF53383">
    <property type="entry name" value="PLP-dependent transferases"/>
    <property type="match status" value="1"/>
</dbReference>
<evidence type="ECO:0000256" key="10">
    <source>
        <dbReference type="ARBA" id="ARBA00023315"/>
    </source>
</evidence>
<evidence type="ECO:0000256" key="11">
    <source>
        <dbReference type="ARBA" id="ARBA00041066"/>
    </source>
</evidence>
<dbReference type="GO" id="GO:0046512">
    <property type="term" value="P:sphingosine biosynthetic process"/>
    <property type="evidence" value="ECO:0007669"/>
    <property type="project" value="TreeGrafter"/>
</dbReference>
<dbReference type="InterPro" id="IPR015424">
    <property type="entry name" value="PyrdxlP-dep_Trfase"/>
</dbReference>